<dbReference type="PANTHER" id="PTHR11782:SF83">
    <property type="entry name" value="GUANOSINE-DIPHOSPHATASE"/>
    <property type="match status" value="1"/>
</dbReference>
<feature type="signal peptide" evidence="3">
    <location>
        <begin position="1"/>
        <end position="21"/>
    </location>
</feature>
<dbReference type="EMBL" id="JARBDR010000657">
    <property type="protein sequence ID" value="KAJ8308161.1"/>
    <property type="molecule type" value="Genomic_DNA"/>
</dbReference>
<evidence type="ECO:0000256" key="1">
    <source>
        <dbReference type="ARBA" id="ARBA00009283"/>
    </source>
</evidence>
<keyword evidence="3" id="KW-0732">Signal</keyword>
<dbReference type="InterPro" id="IPR000407">
    <property type="entry name" value="GDA1_CD39_NTPase"/>
</dbReference>
<comment type="similarity">
    <text evidence="1">Belongs to the GDA1/CD39 NTPase family.</text>
</comment>
<dbReference type="Gene3D" id="3.30.420.40">
    <property type="match status" value="1"/>
</dbReference>
<reference evidence="4 5" key="1">
    <citation type="submission" date="2022-12" db="EMBL/GenBank/DDBJ databases">
        <title>Chromosome-level genome of Tegillarca granosa.</title>
        <authorList>
            <person name="Kim J."/>
        </authorList>
    </citation>
    <scope>NUCLEOTIDE SEQUENCE [LARGE SCALE GENOMIC DNA]</scope>
    <source>
        <strain evidence="4">Teg-2019</strain>
        <tissue evidence="4">Adductor muscle</tissue>
    </source>
</reference>
<dbReference type="PANTHER" id="PTHR11782">
    <property type="entry name" value="ADENOSINE/GUANOSINE DIPHOSPHATASE"/>
    <property type="match status" value="1"/>
</dbReference>
<comment type="caution">
    <text evidence="4">The sequence shown here is derived from an EMBL/GenBank/DDBJ whole genome shotgun (WGS) entry which is preliminary data.</text>
</comment>
<dbReference type="Pfam" id="PF01150">
    <property type="entry name" value="GDA1_CD39"/>
    <property type="match status" value="1"/>
</dbReference>
<feature type="chain" id="PRO_5045829126" evidence="3">
    <location>
        <begin position="22"/>
        <end position="356"/>
    </location>
</feature>
<proteinExistence type="inferred from homology"/>
<evidence type="ECO:0000256" key="2">
    <source>
        <dbReference type="ARBA" id="ARBA00022801"/>
    </source>
</evidence>
<name>A0ABQ9EUY6_TEGGR</name>
<protein>
    <submittedName>
        <fullName evidence="4">Uncharacterized protein</fullName>
    </submittedName>
</protein>
<keyword evidence="5" id="KW-1185">Reference proteome</keyword>
<evidence type="ECO:0000313" key="4">
    <source>
        <dbReference type="EMBL" id="KAJ8308161.1"/>
    </source>
</evidence>
<dbReference type="Proteomes" id="UP001217089">
    <property type="component" value="Unassembled WGS sequence"/>
</dbReference>
<evidence type="ECO:0000313" key="5">
    <source>
        <dbReference type="Proteomes" id="UP001217089"/>
    </source>
</evidence>
<dbReference type="Gene3D" id="3.30.420.150">
    <property type="entry name" value="Exopolyphosphatase. Domain 2"/>
    <property type="match status" value="1"/>
</dbReference>
<sequence>MVKLILHHVWIFLVSGIYGTAIKIRTNQKYGVLIDAGSSSSKLKIYQWNESSDSSQSLNLELIRNTKHKPGISSFVTTSEMSGFPAYLAAIVNEAKSVIPSRMINDTALFLMATAGIRILSEVDARSLIETARRFLSNSNNNPFKYYPGSVRILSGEEEAVFSWITTNYLQNFFGSGNLVLLLGDTSTYVDENSGTTVTVLGGGDPDNCLELLQYFLRTANHDMCWPKPCAIGPIYQPSIGTDIFYAISAFVYAPMVHGSLNNNGRLDIEHLNSTAFEYCQKTNDQYKVVRQIQRNDQYKTNDQYKVVRQIQTNDQYKVVRQIQTNDQYNVVRQIQTNDQCNVLVNWSHDIRDRKQ</sequence>
<keyword evidence="2" id="KW-0378">Hydrolase</keyword>
<gene>
    <name evidence="4" type="ORF">KUTeg_013035</name>
</gene>
<organism evidence="4 5">
    <name type="scientific">Tegillarca granosa</name>
    <name type="common">Malaysian cockle</name>
    <name type="synonym">Anadara granosa</name>
    <dbReference type="NCBI Taxonomy" id="220873"/>
    <lineage>
        <taxon>Eukaryota</taxon>
        <taxon>Metazoa</taxon>
        <taxon>Spiralia</taxon>
        <taxon>Lophotrochozoa</taxon>
        <taxon>Mollusca</taxon>
        <taxon>Bivalvia</taxon>
        <taxon>Autobranchia</taxon>
        <taxon>Pteriomorphia</taxon>
        <taxon>Arcoida</taxon>
        <taxon>Arcoidea</taxon>
        <taxon>Arcidae</taxon>
        <taxon>Tegillarca</taxon>
    </lineage>
</organism>
<accession>A0ABQ9EUY6</accession>
<evidence type="ECO:0000256" key="3">
    <source>
        <dbReference type="SAM" id="SignalP"/>
    </source>
</evidence>